<dbReference type="SUPFAM" id="SSF53383">
    <property type="entry name" value="PLP-dependent transferases"/>
    <property type="match status" value="1"/>
</dbReference>
<dbReference type="InterPro" id="IPR015424">
    <property type="entry name" value="PyrdxlP-dep_Trfase"/>
</dbReference>
<evidence type="ECO:0000256" key="1">
    <source>
        <dbReference type="ARBA" id="ARBA00001933"/>
    </source>
</evidence>
<dbReference type="InterPro" id="IPR011166">
    <property type="entry name" value="Beta-eliminating_lyase"/>
</dbReference>
<dbReference type="InterPro" id="IPR015421">
    <property type="entry name" value="PyrdxlP-dep_Trfase_major"/>
</dbReference>
<dbReference type="CDD" id="cd00617">
    <property type="entry name" value="Tnase_like"/>
    <property type="match status" value="1"/>
</dbReference>
<dbReference type="OrthoDB" id="9764079at2"/>
<dbReference type="PANTHER" id="PTHR32325">
    <property type="entry name" value="BETA-ELIMINATING LYASE-LIKE PROTEIN-RELATED"/>
    <property type="match status" value="1"/>
</dbReference>
<dbReference type="InterPro" id="IPR001597">
    <property type="entry name" value="ArAA_b-elim_lyase/Thr_aldolase"/>
</dbReference>
<accession>A0A2A2G7K0</accession>
<dbReference type="Pfam" id="PF01212">
    <property type="entry name" value="Beta_elim_lyase"/>
    <property type="match status" value="1"/>
</dbReference>
<dbReference type="Proteomes" id="UP000218831">
    <property type="component" value="Unassembled WGS sequence"/>
</dbReference>
<dbReference type="RefSeq" id="WP_095607195.1">
    <property type="nucleotide sequence ID" value="NZ_NSKE01000009.1"/>
</dbReference>
<evidence type="ECO:0000256" key="3">
    <source>
        <dbReference type="ARBA" id="ARBA00022898"/>
    </source>
</evidence>
<comment type="cofactor">
    <cofactor evidence="1 5">
        <name>pyridoxal 5'-phosphate</name>
        <dbReference type="ChEBI" id="CHEBI:597326"/>
    </cofactor>
</comment>
<dbReference type="GO" id="GO:0016830">
    <property type="term" value="F:carbon-carbon lyase activity"/>
    <property type="evidence" value="ECO:0007669"/>
    <property type="project" value="InterPro"/>
</dbReference>
<proteinExistence type="inferred from homology"/>
<comment type="similarity">
    <text evidence="2">Belongs to the beta-eliminating lyase family.</text>
</comment>
<evidence type="ECO:0000256" key="4">
    <source>
        <dbReference type="ARBA" id="ARBA00023239"/>
    </source>
</evidence>
<gene>
    <name evidence="7" type="ORF">CK503_12655</name>
</gene>
<dbReference type="Gene3D" id="3.40.640.10">
    <property type="entry name" value="Type I PLP-dependent aspartate aminotransferase-like (Major domain)"/>
    <property type="match status" value="1"/>
</dbReference>
<comment type="caution">
    <text evidence="7">The sequence shown here is derived from an EMBL/GenBank/DDBJ whole genome shotgun (WGS) entry which is preliminary data.</text>
</comment>
<feature type="modified residue" description="N6-(pyridoxal phosphate)lysine" evidence="5">
    <location>
        <position position="267"/>
    </location>
</feature>
<dbReference type="EMBL" id="NSKE01000009">
    <property type="protein sequence ID" value="PAU93268.1"/>
    <property type="molecule type" value="Genomic_DNA"/>
</dbReference>
<organism evidence="7 8">
    <name type="scientific">Fodinibius salipaludis</name>
    <dbReference type="NCBI Taxonomy" id="2032627"/>
    <lineage>
        <taxon>Bacteria</taxon>
        <taxon>Pseudomonadati</taxon>
        <taxon>Balneolota</taxon>
        <taxon>Balneolia</taxon>
        <taxon>Balneolales</taxon>
        <taxon>Balneolaceae</taxon>
        <taxon>Fodinibius</taxon>
    </lineage>
</organism>
<dbReference type="GO" id="GO:0009072">
    <property type="term" value="P:aromatic amino acid metabolic process"/>
    <property type="evidence" value="ECO:0007669"/>
    <property type="project" value="InterPro"/>
</dbReference>
<name>A0A2A2G7K0_9BACT</name>
<evidence type="ECO:0000256" key="5">
    <source>
        <dbReference type="PIRSR" id="PIRSR611166-50"/>
    </source>
</evidence>
<evidence type="ECO:0000256" key="2">
    <source>
        <dbReference type="ARBA" id="ARBA00009721"/>
    </source>
</evidence>
<evidence type="ECO:0000313" key="8">
    <source>
        <dbReference type="Proteomes" id="UP000218831"/>
    </source>
</evidence>
<keyword evidence="4 7" id="KW-0456">Lyase</keyword>
<dbReference type="Gene3D" id="3.90.1150.10">
    <property type="entry name" value="Aspartate Aminotransferase, domain 1"/>
    <property type="match status" value="1"/>
</dbReference>
<dbReference type="PANTHER" id="PTHR32325:SF4">
    <property type="entry name" value="TRYPTOPHANASE"/>
    <property type="match status" value="1"/>
</dbReference>
<keyword evidence="3 5" id="KW-0663">Pyridoxal phosphate</keyword>
<dbReference type="PIRSF" id="PIRSF001386">
    <property type="entry name" value="Trpase"/>
    <property type="match status" value="1"/>
</dbReference>
<protein>
    <submittedName>
        <fullName evidence="7">Tyrosine phenol-lyase</fullName>
    </submittedName>
</protein>
<sequence>MENSSLSPFQTDTIIEPFRIRSVEPIRFTTMEEREQLLKDAGYNPFLLKAKDVLIDLLTDSGTGAMSSKQWAGMIESDESYAGSSSFYKLESAVQDITGFKHLIPTHQGRAAENIFFTTIASKGDVIPSNTHFDTTRAHVEHAGAEARDLVIDEGKQPQSNHPFKGNMNLEKLEDTIQEVGSEKIPTIMITVTNNSGGGQPVSMANIKGVSEIAREHDIPFFIDACRFAENAWFIKTREDGFADKKPIEIAQEMFNYADGCTMSAKKDGMANIGGFLALNSDELASECRNLEILTEGFPTYGGMAGYDMEAVARGLYEALDPDYLRYRIRSISYLGDKLTEAGIPIVQPTGGHAVYLDAKEILSHVPPTEYPAWSFNNALYLLGGIRGVEIGTVMFGKQPDGSEKPAAMELVRLAFPRRMYTQSHVDYLAEVIISAYEQRDKLGGYKIVDSPDVLRHFSARLKPIEG</sequence>
<keyword evidence="8" id="KW-1185">Reference proteome</keyword>
<dbReference type="AlphaFoldDB" id="A0A2A2G7K0"/>
<dbReference type="InterPro" id="IPR015422">
    <property type="entry name" value="PyrdxlP-dep_Trfase_small"/>
</dbReference>
<reference evidence="7 8" key="1">
    <citation type="submission" date="2017-08" db="EMBL/GenBank/DDBJ databases">
        <title>Aliifodinibius alkalisoli sp. nov., isolated from saline alkaline soil.</title>
        <authorList>
            <person name="Liu D."/>
            <person name="Zhang G."/>
        </authorList>
    </citation>
    <scope>NUCLEOTIDE SEQUENCE [LARGE SCALE GENOMIC DNA]</scope>
    <source>
        <strain evidence="7 8">WN023</strain>
    </source>
</reference>
<evidence type="ECO:0000259" key="6">
    <source>
        <dbReference type="Pfam" id="PF01212"/>
    </source>
</evidence>
<evidence type="ECO:0000313" key="7">
    <source>
        <dbReference type="EMBL" id="PAU93268.1"/>
    </source>
</evidence>
<dbReference type="PROSITE" id="PS00853">
    <property type="entry name" value="BETA_ELIM_LYASE"/>
    <property type="match status" value="1"/>
</dbReference>
<dbReference type="InterPro" id="IPR018176">
    <property type="entry name" value="Tryptophanase_CS"/>
</dbReference>
<dbReference type="NCBIfam" id="NF009709">
    <property type="entry name" value="PRK13238.1"/>
    <property type="match status" value="1"/>
</dbReference>
<feature type="domain" description="Aromatic amino acid beta-eliminating lyase/threonine aldolase" evidence="6">
    <location>
        <begin position="56"/>
        <end position="431"/>
    </location>
</feature>